<dbReference type="Gene3D" id="3.40.1550.10">
    <property type="entry name" value="CheC-like"/>
    <property type="match status" value="1"/>
</dbReference>
<dbReference type="PANTHER" id="PTHR39452">
    <property type="entry name" value="CHEY-P PHOSPHATASE CHEX"/>
    <property type="match status" value="1"/>
</dbReference>
<dbReference type="EMBL" id="NUVX01000030">
    <property type="protein sequence ID" value="PFJ38785.1"/>
    <property type="molecule type" value="Genomic_DNA"/>
</dbReference>
<accession>A0A9X6WNC0</accession>
<dbReference type="InterPro" id="IPR038756">
    <property type="entry name" value="CheX-like"/>
</dbReference>
<dbReference type="InterPro" id="IPR028976">
    <property type="entry name" value="CheC-like_sf"/>
</dbReference>
<comment type="caution">
    <text evidence="3">The sequence shown here is derived from an EMBL/GenBank/DDBJ whole genome shotgun (WGS) entry which is preliminary data.</text>
</comment>
<dbReference type="GO" id="GO:0006935">
    <property type="term" value="P:chemotaxis"/>
    <property type="evidence" value="ECO:0007669"/>
    <property type="project" value="UniProtKB-KW"/>
</dbReference>
<dbReference type="SUPFAM" id="SSF103039">
    <property type="entry name" value="CheC-like"/>
    <property type="match status" value="1"/>
</dbReference>
<proteinExistence type="predicted"/>
<evidence type="ECO:0000256" key="1">
    <source>
        <dbReference type="ARBA" id="ARBA00022500"/>
    </source>
</evidence>
<dbReference type="Pfam" id="PF13690">
    <property type="entry name" value="CheX"/>
    <property type="match status" value="1"/>
</dbReference>
<protein>
    <submittedName>
        <fullName evidence="3">Chemotaxis protein CheX</fullName>
    </submittedName>
</protein>
<sequence length="152" mass="16506">MDVKYINAVCRATEGIFQNYFGLTSKPLAPYAGKFAVDSRQVSVILGVHGQLKGQIICSFELDTAKKIVGLMMGGIEVEEIDDMGWSAIQEFGNWIAGTSATEISTEGVIVDVTPPVVNEGNSIFRSHNIFISVPMQSEIGVIEVHISLKKD</sequence>
<dbReference type="CDD" id="cd17906">
    <property type="entry name" value="CheX"/>
    <property type="match status" value="1"/>
</dbReference>
<organism evidence="3 4">
    <name type="scientific">Bacillus thuringiensis</name>
    <dbReference type="NCBI Taxonomy" id="1428"/>
    <lineage>
        <taxon>Bacteria</taxon>
        <taxon>Bacillati</taxon>
        <taxon>Bacillota</taxon>
        <taxon>Bacilli</taxon>
        <taxon>Bacillales</taxon>
        <taxon>Bacillaceae</taxon>
        <taxon>Bacillus</taxon>
        <taxon>Bacillus cereus group</taxon>
    </lineage>
</organism>
<reference evidence="3 4" key="1">
    <citation type="submission" date="2017-09" db="EMBL/GenBank/DDBJ databases">
        <title>Large-scale bioinformatics analysis of Bacillus genomes uncovers conserved roles of natural products in bacterial physiology.</title>
        <authorList>
            <consortium name="Agbiome Team Llc"/>
            <person name="Bleich R.M."/>
            <person name="Grubbs K.J."/>
            <person name="Santa Maria K.C."/>
            <person name="Allen S.E."/>
            <person name="Farag S."/>
            <person name="Shank E.A."/>
            <person name="Bowers A."/>
        </authorList>
    </citation>
    <scope>NUCLEOTIDE SEQUENCE [LARGE SCALE GENOMIC DNA]</scope>
    <source>
        <strain evidence="3 4">AFS085496</strain>
    </source>
</reference>
<dbReference type="PANTHER" id="PTHR39452:SF1">
    <property type="entry name" value="CHEY-P PHOSPHATASE CHEX"/>
    <property type="match status" value="1"/>
</dbReference>
<evidence type="ECO:0000313" key="4">
    <source>
        <dbReference type="Proteomes" id="UP000224003"/>
    </source>
</evidence>
<evidence type="ECO:0000313" key="3">
    <source>
        <dbReference type="EMBL" id="PFJ38785.1"/>
    </source>
</evidence>
<dbReference type="RefSeq" id="WP_098006245.1">
    <property type="nucleotide sequence ID" value="NZ_NUVX01000030.1"/>
</dbReference>
<feature type="domain" description="Chemotaxis phosphatase CheX-like" evidence="2">
    <location>
        <begin position="42"/>
        <end position="124"/>
    </location>
</feature>
<gene>
    <name evidence="3" type="ORF">COJ15_17055</name>
</gene>
<keyword evidence="1" id="KW-0145">Chemotaxis</keyword>
<dbReference type="AlphaFoldDB" id="A0A9X6WNC0"/>
<name>A0A9X6WNC0_BACTU</name>
<dbReference type="Proteomes" id="UP000224003">
    <property type="component" value="Unassembled WGS sequence"/>
</dbReference>
<dbReference type="InterPro" id="IPR028051">
    <property type="entry name" value="CheX-like_dom"/>
</dbReference>
<evidence type="ECO:0000259" key="2">
    <source>
        <dbReference type="Pfam" id="PF13690"/>
    </source>
</evidence>